<dbReference type="AlphaFoldDB" id="A0A655PN32"/>
<proteinExistence type="predicted"/>
<name>A0A655PN32_VIBCL</name>
<dbReference type="EMBL" id="CWQY01000013">
    <property type="protein sequence ID" value="CSC74061.1"/>
    <property type="molecule type" value="Genomic_DNA"/>
</dbReference>
<reference evidence="1 2" key="1">
    <citation type="submission" date="2015-07" db="EMBL/GenBank/DDBJ databases">
        <authorList>
            <consortium name="Pathogen Informatics"/>
        </authorList>
    </citation>
    <scope>NUCLEOTIDE SEQUENCE [LARGE SCALE GENOMIC DNA]</scope>
    <source>
        <strain evidence="1 2">A316</strain>
    </source>
</reference>
<evidence type="ECO:0000313" key="1">
    <source>
        <dbReference type="EMBL" id="CSC74061.1"/>
    </source>
</evidence>
<gene>
    <name evidence="1" type="ORF">ERS013200_02150</name>
</gene>
<protein>
    <submittedName>
        <fullName evidence="1">Uncharacterized protein</fullName>
    </submittedName>
</protein>
<sequence>MLQKLTITCKSIDPLCRHGGGGFGHAIAEPSINTARCRHLSEFNGDMAPAEQNTFERQWRAAVQQTFKLSRHQ</sequence>
<accession>A0A655PN32</accession>
<evidence type="ECO:0000313" key="2">
    <source>
        <dbReference type="Proteomes" id="UP000041770"/>
    </source>
</evidence>
<organism evidence="1 2">
    <name type="scientific">Vibrio cholerae</name>
    <dbReference type="NCBI Taxonomy" id="666"/>
    <lineage>
        <taxon>Bacteria</taxon>
        <taxon>Pseudomonadati</taxon>
        <taxon>Pseudomonadota</taxon>
        <taxon>Gammaproteobacteria</taxon>
        <taxon>Vibrionales</taxon>
        <taxon>Vibrionaceae</taxon>
        <taxon>Vibrio</taxon>
    </lineage>
</organism>
<dbReference type="Proteomes" id="UP000041770">
    <property type="component" value="Unassembled WGS sequence"/>
</dbReference>